<dbReference type="STRING" id="336292.SAMN05660710_02955"/>
<evidence type="ECO:0000259" key="2">
    <source>
        <dbReference type="PROSITE" id="PS50042"/>
    </source>
</evidence>
<reference evidence="3 4" key="1">
    <citation type="submission" date="2016-10" db="EMBL/GenBank/DDBJ databases">
        <authorList>
            <person name="de Groot N.N."/>
        </authorList>
    </citation>
    <scope>NUCLEOTIDE SEQUENCE [LARGE SCALE GENOMIC DNA]</scope>
    <source>
        <strain evidence="3 4">CGMCC 1.8925</strain>
    </source>
</reference>
<name>A0A1G5J3Z1_9RHOB</name>
<dbReference type="SUPFAM" id="SSF51206">
    <property type="entry name" value="cAMP-binding domain-like"/>
    <property type="match status" value="1"/>
</dbReference>
<protein>
    <recommendedName>
        <fullName evidence="2">Cyclic nucleotide-binding domain-containing protein</fullName>
    </recommendedName>
</protein>
<accession>A0A1G5J3Z1</accession>
<organism evidence="3 4">
    <name type="scientific">Paracoccus tibetensis</name>
    <dbReference type="NCBI Taxonomy" id="336292"/>
    <lineage>
        <taxon>Bacteria</taxon>
        <taxon>Pseudomonadati</taxon>
        <taxon>Pseudomonadota</taxon>
        <taxon>Alphaproteobacteria</taxon>
        <taxon>Rhodobacterales</taxon>
        <taxon>Paracoccaceae</taxon>
        <taxon>Paracoccus</taxon>
    </lineage>
</organism>
<sequence length="473" mass="53483">MTEQPAPPAGKGYEVGYGRPPKNTQFRKGKSGNPAGRPRGAKNKPKLVGRAINDVLRRELGRTVEIRGADGPEMLSVVEATTRSLGVQAMKGNVQAQQHVIALQGELDAQAAADLEAHDRGLLALRASQLQRRRLNRERGIEEDLVPDPDHIVMDRTTGHMIIRGPADLQQKVEWDRMWGSLWSFRWEIERAKEKLSRLRPQHAEEEKSLRETIDVHEYFALFFSMRLMTVFSLAAWQVTEDSFEQRELEQRLNEGRWPEPPAEVRQNLTRKELEALRRGEIYRDIITRRERWRRSKMDRFRIRSKPAAQEAFEREQELRNGERVPVAVAKDAPAPADPGNGEPVVPFWIDQFSLLRGLSPDLRAGLEAAGKIVIVQTGDRVFVPGDACHRILVILSGHVRVQRPPEEGRSIPAFHLGPGALSVLILCSTMKLEEYNADGIAGSVVTAVAIPIETFIDMFDSSPLFRMFVCER</sequence>
<dbReference type="CDD" id="cd00038">
    <property type="entry name" value="CAP_ED"/>
    <property type="match status" value="1"/>
</dbReference>
<evidence type="ECO:0000313" key="3">
    <source>
        <dbReference type="EMBL" id="SCY83063.1"/>
    </source>
</evidence>
<dbReference type="InterPro" id="IPR018490">
    <property type="entry name" value="cNMP-bd_dom_sf"/>
</dbReference>
<feature type="region of interest" description="Disordered" evidence="1">
    <location>
        <begin position="1"/>
        <end position="44"/>
    </location>
</feature>
<dbReference type="Pfam" id="PF18932">
    <property type="entry name" value="DUF5681"/>
    <property type="match status" value="1"/>
</dbReference>
<feature type="domain" description="Cyclic nucleotide-binding" evidence="2">
    <location>
        <begin position="355"/>
        <end position="420"/>
    </location>
</feature>
<dbReference type="OrthoDB" id="9776746at2"/>
<dbReference type="AlphaFoldDB" id="A0A1G5J3Z1"/>
<dbReference type="Gene3D" id="2.60.120.10">
    <property type="entry name" value="Jelly Rolls"/>
    <property type="match status" value="1"/>
</dbReference>
<gene>
    <name evidence="3" type="ORF">SAMN05660710_02955</name>
</gene>
<evidence type="ECO:0000313" key="4">
    <source>
        <dbReference type="Proteomes" id="UP000199502"/>
    </source>
</evidence>
<dbReference type="PROSITE" id="PS50042">
    <property type="entry name" value="CNMP_BINDING_3"/>
    <property type="match status" value="1"/>
</dbReference>
<dbReference type="InterPro" id="IPR043736">
    <property type="entry name" value="DUF5681"/>
</dbReference>
<dbReference type="Pfam" id="PF00027">
    <property type="entry name" value="cNMP_binding"/>
    <property type="match status" value="1"/>
</dbReference>
<dbReference type="Proteomes" id="UP000199502">
    <property type="component" value="Unassembled WGS sequence"/>
</dbReference>
<dbReference type="InterPro" id="IPR000595">
    <property type="entry name" value="cNMP-bd_dom"/>
</dbReference>
<dbReference type="RefSeq" id="WP_139165981.1">
    <property type="nucleotide sequence ID" value="NZ_FMVT01000011.1"/>
</dbReference>
<dbReference type="EMBL" id="FMVT01000011">
    <property type="protein sequence ID" value="SCY83063.1"/>
    <property type="molecule type" value="Genomic_DNA"/>
</dbReference>
<dbReference type="InterPro" id="IPR014710">
    <property type="entry name" value="RmlC-like_jellyroll"/>
</dbReference>
<keyword evidence="4" id="KW-1185">Reference proteome</keyword>
<evidence type="ECO:0000256" key="1">
    <source>
        <dbReference type="SAM" id="MobiDB-lite"/>
    </source>
</evidence>
<proteinExistence type="predicted"/>